<organism evidence="1 2">
    <name type="scientific">Rhabditophanes sp. KR3021</name>
    <dbReference type="NCBI Taxonomy" id="114890"/>
    <lineage>
        <taxon>Eukaryota</taxon>
        <taxon>Metazoa</taxon>
        <taxon>Ecdysozoa</taxon>
        <taxon>Nematoda</taxon>
        <taxon>Chromadorea</taxon>
        <taxon>Rhabditida</taxon>
        <taxon>Tylenchina</taxon>
        <taxon>Panagrolaimomorpha</taxon>
        <taxon>Strongyloidoidea</taxon>
        <taxon>Alloionematidae</taxon>
        <taxon>Rhabditophanes</taxon>
    </lineage>
</organism>
<accession>A0AC35TSJ8</accession>
<protein>
    <submittedName>
        <fullName evidence="2">PRELI/MSF1 domain-containing protein</fullName>
    </submittedName>
</protein>
<sequence>MQIWHGTPFIFGYSFNDVVNVFWSRYPNDYAKHIVSEDVIERTIVDGKIFTKKLIVKKGSSFLKKIPSWMSTLNKIQFMPVLEESVFDPRDNSLVTYTRNVAHRKNFQIDERCIYKPKEAQSTELKRSVYVNVDYGKISGIVQRILMMSFKRSIAKTCLGFNQRLSQEGIQSNEKQQDMPFQLEKGKQLYKRLSKMERQTLLTQTNIMYFPASYHPLPKWLLLFSTLSLIHCAFSVAQHRSFLRLASQEYTYLSGDIYIQLFVSLLLALFSATSFSGDFQKIRSDSEEDKESWDSLGNAPSFYSFEHRGKALAQSIARDD</sequence>
<proteinExistence type="predicted"/>
<name>A0AC35TSJ8_9BILA</name>
<dbReference type="WBParaSite" id="RSKR_0000355900.1">
    <property type="protein sequence ID" value="RSKR_0000355900.1"/>
    <property type="gene ID" value="RSKR_0000355900"/>
</dbReference>
<evidence type="ECO:0000313" key="2">
    <source>
        <dbReference type="WBParaSite" id="RSKR_0000355900.1"/>
    </source>
</evidence>
<evidence type="ECO:0000313" key="1">
    <source>
        <dbReference type="Proteomes" id="UP000095286"/>
    </source>
</evidence>
<reference evidence="2" key="1">
    <citation type="submission" date="2016-11" db="UniProtKB">
        <authorList>
            <consortium name="WormBaseParasite"/>
        </authorList>
    </citation>
    <scope>IDENTIFICATION</scope>
    <source>
        <strain evidence="2">KR3021</strain>
    </source>
</reference>
<dbReference type="Proteomes" id="UP000095286">
    <property type="component" value="Unplaced"/>
</dbReference>